<dbReference type="AlphaFoldDB" id="A0A0F9G420"/>
<reference evidence="1" key="1">
    <citation type="journal article" date="2015" name="Nature">
        <title>Complex archaea that bridge the gap between prokaryotes and eukaryotes.</title>
        <authorList>
            <person name="Spang A."/>
            <person name="Saw J.H."/>
            <person name="Jorgensen S.L."/>
            <person name="Zaremba-Niedzwiedzka K."/>
            <person name="Martijn J."/>
            <person name="Lind A.E."/>
            <person name="van Eijk R."/>
            <person name="Schleper C."/>
            <person name="Guy L."/>
            <person name="Ettema T.J."/>
        </authorList>
    </citation>
    <scope>NUCLEOTIDE SEQUENCE</scope>
</reference>
<dbReference type="EMBL" id="LAZR01027893">
    <property type="protein sequence ID" value="KKL64280.1"/>
    <property type="molecule type" value="Genomic_DNA"/>
</dbReference>
<sequence length="89" mass="9964">MSANCKGCGREILWFTTEHGSKIPCDPEPFTIIEAPYGKLRGFKDMGAGIVAFVRGRVPEENEALYDKSLVEIYTSHFASCTEAESFRR</sequence>
<organism evidence="1">
    <name type="scientific">marine sediment metagenome</name>
    <dbReference type="NCBI Taxonomy" id="412755"/>
    <lineage>
        <taxon>unclassified sequences</taxon>
        <taxon>metagenomes</taxon>
        <taxon>ecological metagenomes</taxon>
    </lineage>
</organism>
<comment type="caution">
    <text evidence="1">The sequence shown here is derived from an EMBL/GenBank/DDBJ whole genome shotgun (WGS) entry which is preliminary data.</text>
</comment>
<protein>
    <submittedName>
        <fullName evidence="1">Uncharacterized protein</fullName>
    </submittedName>
</protein>
<evidence type="ECO:0000313" key="1">
    <source>
        <dbReference type="EMBL" id="KKL64280.1"/>
    </source>
</evidence>
<name>A0A0F9G420_9ZZZZ</name>
<gene>
    <name evidence="1" type="ORF">LCGC14_2166630</name>
</gene>
<accession>A0A0F9G420</accession>
<proteinExistence type="predicted"/>